<proteinExistence type="predicted"/>
<protein>
    <submittedName>
        <fullName evidence="1 2">Uncharacterized protein</fullName>
    </submittedName>
</protein>
<accession>B7QDG5</accession>
<dbReference type="VEuPathDB" id="VectorBase:ISCW022188"/>
<dbReference type="STRING" id="6945.B7QDG5"/>
<dbReference type="EnsemblMetazoa" id="ISCW022188-RA">
    <property type="protein sequence ID" value="ISCW022188-PA"/>
    <property type="gene ID" value="ISCW022188"/>
</dbReference>
<keyword evidence="3" id="KW-1185">Reference proteome</keyword>
<dbReference type="EMBL" id="ABJB010557786">
    <property type="status" value="NOT_ANNOTATED_CDS"/>
    <property type="molecule type" value="Genomic_DNA"/>
</dbReference>
<dbReference type="InterPro" id="IPR024741">
    <property type="entry name" value="Condensin2_G2"/>
</dbReference>
<evidence type="ECO:0000313" key="2">
    <source>
        <dbReference type="EnsemblMetazoa" id="ISCW022188-PA"/>
    </source>
</evidence>
<dbReference type="VEuPathDB" id="VectorBase:ISCI022188"/>
<dbReference type="Proteomes" id="UP000001555">
    <property type="component" value="Unassembled WGS sequence"/>
</dbReference>
<dbReference type="HOGENOM" id="CLU_1940437_0_0_1"/>
<dbReference type="AlphaFoldDB" id="B7QDG5"/>
<evidence type="ECO:0000313" key="3">
    <source>
        <dbReference type="Proteomes" id="UP000001555"/>
    </source>
</evidence>
<dbReference type="VEuPathDB" id="VectorBase:ISCP_002344"/>
<reference evidence="2" key="2">
    <citation type="submission" date="2020-05" db="UniProtKB">
        <authorList>
            <consortium name="EnsemblMetazoa"/>
        </authorList>
    </citation>
    <scope>IDENTIFICATION</scope>
    <source>
        <strain evidence="2">wikel</strain>
    </source>
</reference>
<dbReference type="Pfam" id="PF12422">
    <property type="entry name" value="Condensin2nSMC"/>
    <property type="match status" value="1"/>
</dbReference>
<organism>
    <name type="scientific">Ixodes scapularis</name>
    <name type="common">Black-legged tick</name>
    <name type="synonym">Deer tick</name>
    <dbReference type="NCBI Taxonomy" id="6945"/>
    <lineage>
        <taxon>Eukaryota</taxon>
        <taxon>Metazoa</taxon>
        <taxon>Ecdysozoa</taxon>
        <taxon>Arthropoda</taxon>
        <taxon>Chelicerata</taxon>
        <taxon>Arachnida</taxon>
        <taxon>Acari</taxon>
        <taxon>Parasitiformes</taxon>
        <taxon>Ixodida</taxon>
        <taxon>Ixodoidea</taxon>
        <taxon>Ixodidae</taxon>
        <taxon>Ixodinae</taxon>
        <taxon>Ixodes</taxon>
    </lineage>
</organism>
<dbReference type="InParanoid" id="B7QDG5"/>
<dbReference type="EMBL" id="DS913224">
    <property type="protein sequence ID" value="EEC16887.1"/>
    <property type="molecule type" value="Genomic_DNA"/>
</dbReference>
<dbReference type="PANTHER" id="PTHR16199">
    <property type="entry name" value="CONDENSIN-2 COMPLEX SUBUNIT G2"/>
    <property type="match status" value="1"/>
</dbReference>
<gene>
    <name evidence="1" type="ORF">IscW_ISCW022188</name>
</gene>
<evidence type="ECO:0000313" key="1">
    <source>
        <dbReference type="EMBL" id="EEC16887.1"/>
    </source>
</evidence>
<dbReference type="GO" id="GO:0005634">
    <property type="term" value="C:nucleus"/>
    <property type="evidence" value="ECO:0007669"/>
    <property type="project" value="InterPro"/>
</dbReference>
<dbReference type="PaxDb" id="6945-B7QDG5"/>
<dbReference type="EMBL" id="ABJB010015024">
    <property type="status" value="NOT_ANNOTATED_CDS"/>
    <property type="molecule type" value="Genomic_DNA"/>
</dbReference>
<dbReference type="OrthoDB" id="10062843at2759"/>
<sequence length="130" mass="14812">MELVSTVFLLKDGLEADSGALSFSNLGCEENLELKELLVKCSISPTYLGADKVLEQSIQDVMHMAVNGQYTAAQHDRLFKFLAIFHSKQKDRHLSAMLCRNYEPILWRGLKVKNDLVYYWIENIGKGETE</sequence>
<dbReference type="PANTHER" id="PTHR16199:SF4">
    <property type="entry name" value="CONDENSIN-2 COMPLEX SUBUNIT G2"/>
    <property type="match status" value="1"/>
</dbReference>
<reference evidence="1 3" key="1">
    <citation type="submission" date="2008-03" db="EMBL/GenBank/DDBJ databases">
        <title>Annotation of Ixodes scapularis.</title>
        <authorList>
            <consortium name="Ixodes scapularis Genome Project Consortium"/>
            <person name="Caler E."/>
            <person name="Hannick L.I."/>
            <person name="Bidwell S."/>
            <person name="Joardar V."/>
            <person name="Thiagarajan M."/>
            <person name="Amedeo P."/>
            <person name="Galinsky K.J."/>
            <person name="Schobel S."/>
            <person name="Inman J."/>
            <person name="Hostetler J."/>
            <person name="Miller J."/>
            <person name="Hammond M."/>
            <person name="Megy K."/>
            <person name="Lawson D."/>
            <person name="Kodira C."/>
            <person name="Sutton G."/>
            <person name="Meyer J."/>
            <person name="Hill C.A."/>
            <person name="Birren B."/>
            <person name="Nene V."/>
            <person name="Collins F."/>
            <person name="Alarcon-Chaidez F."/>
            <person name="Wikel S."/>
            <person name="Strausberg R."/>
        </authorList>
    </citation>
    <scope>NUCLEOTIDE SEQUENCE [LARGE SCALE GENOMIC DNA]</scope>
    <source>
        <strain evidence="3">Wikel</strain>
        <strain evidence="1">Wikel colony</strain>
    </source>
</reference>
<name>B7QDG5_IXOSC</name>